<dbReference type="Gene3D" id="3.90.110.10">
    <property type="entry name" value="Lactate dehydrogenase/glycoside hydrolase, family 4, C-terminal"/>
    <property type="match status" value="1"/>
</dbReference>
<evidence type="ECO:0000256" key="2">
    <source>
        <dbReference type="ARBA" id="ARBA00012995"/>
    </source>
</evidence>
<keyword evidence="9" id="KW-0816">Tricarboxylic acid cycle</keyword>
<feature type="binding site" evidence="6">
    <location>
        <position position="160"/>
    </location>
    <ligand>
        <name>substrate</name>
    </ligand>
</feature>
<proteinExistence type="inferred from homology"/>
<dbReference type="InterPro" id="IPR022383">
    <property type="entry name" value="Lactate/malate_DH_C"/>
</dbReference>
<dbReference type="CDD" id="cd01338">
    <property type="entry name" value="MDH_chloroplast-like"/>
    <property type="match status" value="1"/>
</dbReference>
<dbReference type="FunFam" id="3.40.50.720:FF:000010">
    <property type="entry name" value="Malate dehydrogenase"/>
    <property type="match status" value="1"/>
</dbReference>
<dbReference type="GO" id="GO:0006099">
    <property type="term" value="P:tricarboxylic acid cycle"/>
    <property type="evidence" value="ECO:0007669"/>
    <property type="project" value="UniProtKB-KW"/>
</dbReference>
<feature type="binding site" evidence="7">
    <location>
        <position position="134"/>
    </location>
    <ligand>
        <name>NAD(+)</name>
        <dbReference type="ChEBI" id="CHEBI:57540"/>
    </ligand>
</feature>
<feature type="binding site" evidence="6">
    <location>
        <position position="191"/>
    </location>
    <ligand>
        <name>substrate</name>
    </ligand>
</feature>
<feature type="domain" description="Lactate/malate dehydrogenase N-terminal" evidence="10">
    <location>
        <begin position="35"/>
        <end position="181"/>
    </location>
</feature>
<evidence type="ECO:0000259" key="11">
    <source>
        <dbReference type="Pfam" id="PF02866"/>
    </source>
</evidence>
<dbReference type="EMBL" id="HBIA01001142">
    <property type="protein sequence ID" value="CAE0228781.1"/>
    <property type="molecule type" value="Transcribed_RNA"/>
</dbReference>
<organism evidence="12">
    <name type="scientific">Strombidium rassoulzadegani</name>
    <dbReference type="NCBI Taxonomy" id="1082188"/>
    <lineage>
        <taxon>Eukaryota</taxon>
        <taxon>Sar</taxon>
        <taxon>Alveolata</taxon>
        <taxon>Ciliophora</taxon>
        <taxon>Intramacronucleata</taxon>
        <taxon>Spirotrichea</taxon>
        <taxon>Oligotrichia</taxon>
        <taxon>Strombidiidae</taxon>
        <taxon>Strombidium</taxon>
    </lineage>
</organism>
<dbReference type="SUPFAM" id="SSF56327">
    <property type="entry name" value="LDH C-terminal domain-like"/>
    <property type="match status" value="1"/>
</dbReference>
<dbReference type="PROSITE" id="PS00068">
    <property type="entry name" value="MDH"/>
    <property type="match status" value="1"/>
</dbReference>
<dbReference type="PIRSF" id="PIRSF000102">
    <property type="entry name" value="Lac_mal_DH"/>
    <property type="match status" value="1"/>
</dbReference>
<feature type="binding site" evidence="6">
    <location>
        <position position="127"/>
    </location>
    <ligand>
        <name>substrate</name>
    </ligand>
</feature>
<dbReference type="EC" id="1.1.1.37" evidence="2 9"/>
<keyword evidence="4 7" id="KW-0520">NAD</keyword>
<reference evidence="12" key="1">
    <citation type="submission" date="2021-01" db="EMBL/GenBank/DDBJ databases">
        <authorList>
            <person name="Corre E."/>
            <person name="Pelletier E."/>
            <person name="Niang G."/>
            <person name="Scheremetjew M."/>
            <person name="Finn R."/>
            <person name="Kale V."/>
            <person name="Holt S."/>
            <person name="Cochrane G."/>
            <person name="Meng A."/>
            <person name="Brown T."/>
            <person name="Cohen L."/>
        </authorList>
    </citation>
    <scope>NUCLEOTIDE SEQUENCE</scope>
    <source>
        <strain evidence="12">Ras09</strain>
    </source>
</reference>
<evidence type="ECO:0000256" key="9">
    <source>
        <dbReference type="RuleBase" id="RU003405"/>
    </source>
</evidence>
<dbReference type="GO" id="GO:0006108">
    <property type="term" value="P:malate metabolic process"/>
    <property type="evidence" value="ECO:0007669"/>
    <property type="project" value="InterPro"/>
</dbReference>
<feature type="domain" description="Lactate/malate dehydrogenase C-terminal" evidence="11">
    <location>
        <begin position="185"/>
        <end position="352"/>
    </location>
</feature>
<evidence type="ECO:0000256" key="1">
    <source>
        <dbReference type="ARBA" id="ARBA00009613"/>
    </source>
</evidence>
<dbReference type="NCBIfam" id="NF003916">
    <property type="entry name" value="PRK05442.1"/>
    <property type="match status" value="1"/>
</dbReference>
<dbReference type="InterPro" id="IPR001252">
    <property type="entry name" value="Malate_DH_AS"/>
</dbReference>
<keyword evidence="3 8" id="KW-0560">Oxidoreductase</keyword>
<evidence type="ECO:0000256" key="7">
    <source>
        <dbReference type="PIRSR" id="PIRSR000102-3"/>
    </source>
</evidence>
<accession>A0A7S3CJI6</accession>
<name>A0A7S3CJI6_9SPIT</name>
<feature type="active site" description="Proton acceptor" evidence="5">
    <location>
        <position position="216"/>
    </location>
</feature>
<evidence type="ECO:0000256" key="5">
    <source>
        <dbReference type="PIRSR" id="PIRSR000102-1"/>
    </source>
</evidence>
<dbReference type="PANTHER" id="PTHR23382">
    <property type="entry name" value="MALATE DEHYDROGENASE"/>
    <property type="match status" value="1"/>
</dbReference>
<protein>
    <recommendedName>
        <fullName evidence="2 9">Malate dehydrogenase</fullName>
        <ecNumber evidence="2 9">1.1.1.37</ecNumber>
    </recommendedName>
</protein>
<sequence>MLSKTMQAMQRSMARQIINTGARSFSGISDAPPKRVAVTGAAGNISYSILFRLASGEFLGKQQRIILHLVDLPFAEKALTGVRAELHDCAFPLLDDVVCTSDPSVGFKDIDYAFMVGSKPRGPGMERADLLKDNGQIFVGVGKAMADHSKRDCKTIVVGNPANTNCLILQNYAKGIPKENFTAMTRLDHNRALTQIALKTGSKVTDIEKMCIWGNHSPTMYPDVRNATISGKPVNSLIEESWKINEFTPRVQKRGAEIIDLRGASSAASAGNAAIDHMRDWAAGSSEWQSMGVLSDGKTYGIPEGLIFSVPVTTTPGKFEIVKGLNMDDELTVASIKKTADELLSERQAVEHLL</sequence>
<feature type="binding site" evidence="6">
    <location>
        <position position="121"/>
    </location>
    <ligand>
        <name>substrate</name>
    </ligand>
</feature>
<evidence type="ECO:0000256" key="8">
    <source>
        <dbReference type="RuleBase" id="RU003369"/>
    </source>
</evidence>
<dbReference type="InterPro" id="IPR010945">
    <property type="entry name" value="Malate_DH_type2"/>
</dbReference>
<dbReference type="Pfam" id="PF00056">
    <property type="entry name" value="Ldh_1_N"/>
    <property type="match status" value="1"/>
</dbReference>
<dbReference type="NCBIfam" id="TIGR01759">
    <property type="entry name" value="MalateDH-SF1"/>
    <property type="match status" value="1"/>
</dbReference>
<dbReference type="FunFam" id="3.90.110.10:FF:000002">
    <property type="entry name" value="Malate dehydrogenase"/>
    <property type="match status" value="1"/>
</dbReference>
<feature type="binding site" evidence="7">
    <location>
        <position position="71"/>
    </location>
    <ligand>
        <name>NAD(+)</name>
        <dbReference type="ChEBI" id="CHEBI:57540"/>
    </ligand>
</feature>
<comment type="similarity">
    <text evidence="1">Belongs to the LDH/MDH superfamily. MDH type 2 family.</text>
</comment>
<evidence type="ECO:0000256" key="3">
    <source>
        <dbReference type="ARBA" id="ARBA00023002"/>
    </source>
</evidence>
<evidence type="ECO:0000313" key="12">
    <source>
        <dbReference type="EMBL" id="CAE0228781.1"/>
    </source>
</evidence>
<dbReference type="InterPro" id="IPR036291">
    <property type="entry name" value="NAD(P)-bd_dom_sf"/>
</dbReference>
<feature type="binding site" evidence="7">
    <location>
        <begin position="158"/>
        <end position="160"/>
    </location>
    <ligand>
        <name>NAD(+)</name>
        <dbReference type="ChEBI" id="CHEBI:57540"/>
    </ligand>
</feature>
<dbReference type="InterPro" id="IPR001557">
    <property type="entry name" value="L-lactate/malate_DH"/>
</dbReference>
<dbReference type="InterPro" id="IPR001236">
    <property type="entry name" value="Lactate/malate_DH_N"/>
</dbReference>
<gene>
    <name evidence="12" type="ORF">SRAS04492_LOCUS565</name>
</gene>
<dbReference type="InterPro" id="IPR015955">
    <property type="entry name" value="Lactate_DH/Glyco_Ohase_4_C"/>
</dbReference>
<evidence type="ECO:0000256" key="4">
    <source>
        <dbReference type="ARBA" id="ARBA00023027"/>
    </source>
</evidence>
<comment type="catalytic activity">
    <reaction evidence="9">
        <text>(S)-malate + NAD(+) = oxaloacetate + NADH + H(+)</text>
        <dbReference type="Rhea" id="RHEA:21432"/>
        <dbReference type="ChEBI" id="CHEBI:15378"/>
        <dbReference type="ChEBI" id="CHEBI:15589"/>
        <dbReference type="ChEBI" id="CHEBI:16452"/>
        <dbReference type="ChEBI" id="CHEBI:57540"/>
        <dbReference type="ChEBI" id="CHEBI:57945"/>
        <dbReference type="EC" id="1.1.1.37"/>
    </reaction>
</comment>
<dbReference type="Gene3D" id="3.40.50.720">
    <property type="entry name" value="NAD(P)-binding Rossmann-like Domain"/>
    <property type="match status" value="1"/>
</dbReference>
<dbReference type="HAMAP" id="MF_01517">
    <property type="entry name" value="Malate_dehydrog_2"/>
    <property type="match status" value="1"/>
</dbReference>
<dbReference type="SUPFAM" id="SSF51735">
    <property type="entry name" value="NAD(P)-binding Rossmann-fold domains"/>
    <property type="match status" value="1"/>
</dbReference>
<evidence type="ECO:0000256" key="6">
    <source>
        <dbReference type="PIRSR" id="PIRSR000102-2"/>
    </source>
</evidence>
<evidence type="ECO:0000259" key="10">
    <source>
        <dbReference type="Pfam" id="PF00056"/>
    </source>
</evidence>
<dbReference type="GO" id="GO:0030060">
    <property type="term" value="F:L-malate dehydrogenase (NAD+) activity"/>
    <property type="evidence" value="ECO:0007669"/>
    <property type="project" value="UniProtKB-EC"/>
</dbReference>
<dbReference type="Pfam" id="PF02866">
    <property type="entry name" value="Ldh_1_C"/>
    <property type="match status" value="1"/>
</dbReference>
<dbReference type="AlphaFoldDB" id="A0A7S3CJI6"/>